<comment type="caution">
    <text evidence="11">The sequence shown here is derived from an EMBL/GenBank/DDBJ whole genome shotgun (WGS) entry which is preliminary data.</text>
</comment>
<dbReference type="SUPFAM" id="SSF53659">
    <property type="entry name" value="Isocitrate/Isopropylmalate dehydrogenase-like"/>
    <property type="match status" value="1"/>
</dbReference>
<protein>
    <recommendedName>
        <fullName evidence="8 10">Phosphate acyltransferase</fullName>
        <ecNumber evidence="8 10">2.3.1.274</ecNumber>
    </recommendedName>
    <alternativeName>
        <fullName evidence="10">Acyl-ACP phosphotransacylase</fullName>
    </alternativeName>
    <alternativeName>
        <fullName evidence="10">Acyl-[acyl-carrier-protein]--phosphate acyltransferase</fullName>
    </alternativeName>
    <alternativeName>
        <fullName evidence="10">Phosphate-acyl-ACP acyltransferase</fullName>
    </alternativeName>
</protein>
<keyword evidence="4 10" id="KW-0808">Transferase</keyword>
<evidence type="ECO:0000256" key="4">
    <source>
        <dbReference type="ARBA" id="ARBA00022679"/>
    </source>
</evidence>
<evidence type="ECO:0000256" key="7">
    <source>
        <dbReference type="ARBA" id="ARBA00023264"/>
    </source>
</evidence>
<dbReference type="GO" id="GO:0008654">
    <property type="term" value="P:phospholipid biosynthetic process"/>
    <property type="evidence" value="ECO:0007669"/>
    <property type="project" value="UniProtKB-KW"/>
</dbReference>
<dbReference type="PIRSF" id="PIRSF002465">
    <property type="entry name" value="Phsphlp_syn_PlsX"/>
    <property type="match status" value="1"/>
</dbReference>
<sequence length="339" mass="37930">MIKLGVDVMGYENDLSHSINACRDFLKKYKDVQIVLFGDKELISPFFNSENEFEIIHSSEFISQNDTILSARRKPNSSMQLAANYLNENKIDGVLSAGSTPVFVMTMYNTIGLINGVSKPGFMPTIPTVKSIPFNLLDVGASLDVNEIDLAKFAIMANVYAKQRTKDPKVGILNIGTESHKGPAILHKTNEILNEYQNINNIGFVESKNLLEYCADVVVTDGFTGNIVLKACEGSVKTIAHLIKENIKKPRNFLPLLFSANFLKKIFNKFDYKNNAGAFVMGLKKICVKTHGSADYKQFYSSLEMLHNSVKNSIIKNIENEITIFNDFLIDKGYIKNND</sequence>
<keyword evidence="5 10" id="KW-0443">Lipid metabolism</keyword>
<keyword evidence="3 10" id="KW-0444">Lipid biosynthesis</keyword>
<gene>
    <name evidence="10 11" type="primary">plsX</name>
    <name evidence="11" type="ORF">H9897_00140</name>
</gene>
<dbReference type="PANTHER" id="PTHR30100:SF1">
    <property type="entry name" value="PHOSPHATE ACYLTRANSFERASE"/>
    <property type="match status" value="1"/>
</dbReference>
<evidence type="ECO:0000256" key="5">
    <source>
        <dbReference type="ARBA" id="ARBA00023098"/>
    </source>
</evidence>
<dbReference type="Proteomes" id="UP000824247">
    <property type="component" value="Unassembled WGS sequence"/>
</dbReference>
<proteinExistence type="inferred from homology"/>
<dbReference type="EMBL" id="JAHLFM010000002">
    <property type="protein sequence ID" value="MBU3830560.1"/>
    <property type="molecule type" value="Genomic_DNA"/>
</dbReference>
<keyword evidence="7 10" id="KW-1208">Phospholipid metabolism</keyword>
<dbReference type="GO" id="GO:0006633">
    <property type="term" value="P:fatty acid biosynthetic process"/>
    <property type="evidence" value="ECO:0007669"/>
    <property type="project" value="UniProtKB-UniRule"/>
</dbReference>
<evidence type="ECO:0000313" key="12">
    <source>
        <dbReference type="Proteomes" id="UP000824247"/>
    </source>
</evidence>
<dbReference type="Pfam" id="PF02504">
    <property type="entry name" value="FA_synthesis"/>
    <property type="match status" value="1"/>
</dbReference>
<evidence type="ECO:0000256" key="1">
    <source>
        <dbReference type="ARBA" id="ARBA00001232"/>
    </source>
</evidence>
<evidence type="ECO:0000256" key="3">
    <source>
        <dbReference type="ARBA" id="ARBA00022516"/>
    </source>
</evidence>
<keyword evidence="6 10" id="KW-0594">Phospholipid biosynthesis</keyword>
<comment type="catalytic activity">
    <reaction evidence="1 10">
        <text>a fatty acyl-[ACP] + phosphate = an acyl phosphate + holo-[ACP]</text>
        <dbReference type="Rhea" id="RHEA:42292"/>
        <dbReference type="Rhea" id="RHEA-COMP:9685"/>
        <dbReference type="Rhea" id="RHEA-COMP:14125"/>
        <dbReference type="ChEBI" id="CHEBI:43474"/>
        <dbReference type="ChEBI" id="CHEBI:59918"/>
        <dbReference type="ChEBI" id="CHEBI:64479"/>
        <dbReference type="ChEBI" id="CHEBI:138651"/>
        <dbReference type="EC" id="2.3.1.274"/>
    </reaction>
</comment>
<dbReference type="EC" id="2.3.1.274" evidence="8 10"/>
<dbReference type="Gene3D" id="3.40.718.10">
    <property type="entry name" value="Isopropylmalate Dehydrogenase"/>
    <property type="match status" value="1"/>
</dbReference>
<comment type="subcellular location">
    <subcellularLocation>
        <location evidence="10">Cytoplasm</location>
    </subcellularLocation>
    <text evidence="10">Associated with the membrane possibly through PlsY.</text>
</comment>
<comment type="pathway">
    <text evidence="10">Lipid metabolism; phospholipid metabolism.</text>
</comment>
<organism evidence="11 12">
    <name type="scientific">Candidatus Ureaplasma intestinipullorum</name>
    <dbReference type="NCBI Taxonomy" id="2838770"/>
    <lineage>
        <taxon>Bacteria</taxon>
        <taxon>Bacillati</taxon>
        <taxon>Mycoplasmatota</taxon>
        <taxon>Mycoplasmoidales</taxon>
        <taxon>Mycoplasmoidaceae</taxon>
        <taxon>Ureaplasma</taxon>
    </lineage>
</organism>
<evidence type="ECO:0000313" key="11">
    <source>
        <dbReference type="EMBL" id="MBU3830560.1"/>
    </source>
</evidence>
<evidence type="ECO:0000256" key="9">
    <source>
        <dbReference type="ARBA" id="ARBA00046608"/>
    </source>
</evidence>
<dbReference type="GO" id="GO:0043811">
    <property type="term" value="F:phosphate:acyl-[acyl carrier protein] acyltransferase activity"/>
    <property type="evidence" value="ECO:0007669"/>
    <property type="project" value="UniProtKB-UniRule"/>
</dbReference>
<dbReference type="InterPro" id="IPR003664">
    <property type="entry name" value="FA_synthesis"/>
</dbReference>
<keyword evidence="2 10" id="KW-0963">Cytoplasm</keyword>
<dbReference type="GO" id="GO:0005737">
    <property type="term" value="C:cytoplasm"/>
    <property type="evidence" value="ECO:0007669"/>
    <property type="project" value="UniProtKB-SubCell"/>
</dbReference>
<dbReference type="HAMAP" id="MF_00019">
    <property type="entry name" value="PlsX"/>
    <property type="match status" value="1"/>
</dbReference>
<evidence type="ECO:0000256" key="8">
    <source>
        <dbReference type="ARBA" id="ARBA00024069"/>
    </source>
</evidence>
<comment type="subunit">
    <text evidence="9 10">Homodimer. Probably interacts with PlsY.</text>
</comment>
<comment type="similarity">
    <text evidence="10">Belongs to the PlsX family.</text>
</comment>
<evidence type="ECO:0000256" key="6">
    <source>
        <dbReference type="ARBA" id="ARBA00023209"/>
    </source>
</evidence>
<evidence type="ECO:0000256" key="10">
    <source>
        <dbReference type="HAMAP-Rule" id="MF_00019"/>
    </source>
</evidence>
<name>A0A9E2KUU0_9BACT</name>
<dbReference type="AlphaFoldDB" id="A0A9E2KUU0"/>
<comment type="function">
    <text evidence="10">Catalyzes the reversible formation of acyl-phosphate (acyl-PO(4)) from acyl-[acyl-carrier-protein] (acyl-ACP). This enzyme utilizes acyl-ACP as fatty acyl donor, but not acyl-CoA.</text>
</comment>
<reference evidence="11" key="2">
    <citation type="submission" date="2021-04" db="EMBL/GenBank/DDBJ databases">
        <authorList>
            <person name="Gilroy R."/>
        </authorList>
    </citation>
    <scope>NUCLEOTIDE SEQUENCE</scope>
    <source>
        <strain evidence="11">A5-1222</strain>
    </source>
</reference>
<accession>A0A9E2KUU0</accession>
<dbReference type="PANTHER" id="PTHR30100">
    <property type="entry name" value="FATTY ACID/PHOSPHOLIPID SYNTHESIS PROTEIN PLSX"/>
    <property type="match status" value="1"/>
</dbReference>
<dbReference type="InterPro" id="IPR012281">
    <property type="entry name" value="Phospholipid_synth_PlsX-like"/>
</dbReference>
<keyword evidence="11" id="KW-0012">Acyltransferase</keyword>
<dbReference type="NCBIfam" id="TIGR00182">
    <property type="entry name" value="plsX"/>
    <property type="match status" value="1"/>
</dbReference>
<reference evidence="11" key="1">
    <citation type="journal article" date="2021" name="PeerJ">
        <title>Extensive microbial diversity within the chicken gut microbiome revealed by metagenomics and culture.</title>
        <authorList>
            <person name="Gilroy R."/>
            <person name="Ravi A."/>
            <person name="Getino M."/>
            <person name="Pursley I."/>
            <person name="Horton D.L."/>
            <person name="Alikhan N.F."/>
            <person name="Baker D."/>
            <person name="Gharbi K."/>
            <person name="Hall N."/>
            <person name="Watson M."/>
            <person name="Adriaenssens E.M."/>
            <person name="Foster-Nyarko E."/>
            <person name="Jarju S."/>
            <person name="Secka A."/>
            <person name="Antonio M."/>
            <person name="Oren A."/>
            <person name="Chaudhuri R.R."/>
            <person name="La Ragione R."/>
            <person name="Hildebrand F."/>
            <person name="Pallen M.J."/>
        </authorList>
    </citation>
    <scope>NUCLEOTIDE SEQUENCE</scope>
    <source>
        <strain evidence="11">A5-1222</strain>
    </source>
</reference>
<evidence type="ECO:0000256" key="2">
    <source>
        <dbReference type="ARBA" id="ARBA00022490"/>
    </source>
</evidence>